<name>A0A9X5BIV2_9FIRM</name>
<dbReference type="EMBL" id="QZDT01000043">
    <property type="protein sequence ID" value="NBJ94578.1"/>
    <property type="molecule type" value="Genomic_DNA"/>
</dbReference>
<dbReference type="PROSITE" id="PS51379">
    <property type="entry name" value="4FE4S_FER_2"/>
    <property type="match status" value="2"/>
</dbReference>
<reference evidence="6" key="1">
    <citation type="submission" date="2018-09" db="EMBL/GenBank/DDBJ databases">
        <title>Murine metabolic-syndrome-specific gut microbial biobank.</title>
        <authorList>
            <person name="Liu C."/>
        </authorList>
    </citation>
    <scope>NUCLEOTIDE SEQUENCE</scope>
    <source>
        <strain evidence="6">D42-62</strain>
    </source>
</reference>
<dbReference type="GO" id="GO:0051536">
    <property type="term" value="F:iron-sulfur cluster binding"/>
    <property type="evidence" value="ECO:0007669"/>
    <property type="project" value="UniProtKB-KW"/>
</dbReference>
<sequence length="255" mass="27282">MKVSQIIFSPTGGTEKVADAITSTWGLPVNKIDLSNAETDYSSLIFEKDDIALIAAPSFGGRVPSLATQRISNIHGSHTPCVIVCVYGNRAYEDTLIELSDAVEKSGFQVIAAIAAIAEHSIMHQYAAGRPDTKDKKELSSFAKKILEKINSNLTSLSTPQIPGNRPYKKAAGIGLVPKAGNNCTDCGLCARQCPAQAISKENPKVMDSKRCISCMRCVVQCPRSSRKVNGAMVSAAALAMKKACSTRKGNELYI</sequence>
<evidence type="ECO:0000259" key="4">
    <source>
        <dbReference type="PROSITE" id="PS50902"/>
    </source>
</evidence>
<dbReference type="RefSeq" id="WP_160561595.1">
    <property type="nucleotide sequence ID" value="NZ_QZDT01000043.1"/>
</dbReference>
<dbReference type="GO" id="GO:0010181">
    <property type="term" value="F:FMN binding"/>
    <property type="evidence" value="ECO:0007669"/>
    <property type="project" value="InterPro"/>
</dbReference>
<dbReference type="GO" id="GO:0016651">
    <property type="term" value="F:oxidoreductase activity, acting on NAD(P)H"/>
    <property type="evidence" value="ECO:0007669"/>
    <property type="project" value="UniProtKB-ARBA"/>
</dbReference>
<comment type="caution">
    <text evidence="6">The sequence shown here is derived from an EMBL/GenBank/DDBJ whole genome shotgun (WGS) entry which is preliminary data.</text>
</comment>
<evidence type="ECO:0000256" key="2">
    <source>
        <dbReference type="ARBA" id="ARBA00023004"/>
    </source>
</evidence>
<dbReference type="Gene3D" id="3.30.70.20">
    <property type="match status" value="1"/>
</dbReference>
<dbReference type="PROSITE" id="PS00198">
    <property type="entry name" value="4FE4S_FER_1"/>
    <property type="match status" value="2"/>
</dbReference>
<keyword evidence="7" id="KW-1185">Reference proteome</keyword>
<dbReference type="GO" id="GO:0046872">
    <property type="term" value="F:metal ion binding"/>
    <property type="evidence" value="ECO:0007669"/>
    <property type="project" value="UniProtKB-KW"/>
</dbReference>
<dbReference type="InterPro" id="IPR029039">
    <property type="entry name" value="Flavoprotein-like_sf"/>
</dbReference>
<accession>A0A9X5BIV2</accession>
<dbReference type="SUPFAM" id="SSF54862">
    <property type="entry name" value="4Fe-4S ferredoxins"/>
    <property type="match status" value="1"/>
</dbReference>
<dbReference type="InterPro" id="IPR008254">
    <property type="entry name" value="Flavodoxin/NO_synth"/>
</dbReference>
<keyword evidence="3" id="KW-0411">Iron-sulfur</keyword>
<dbReference type="OrthoDB" id="9813995at2"/>
<feature type="domain" description="4Fe-4S ferredoxin-type" evidence="5">
    <location>
        <begin position="206"/>
        <end position="232"/>
    </location>
</feature>
<evidence type="ECO:0000256" key="3">
    <source>
        <dbReference type="ARBA" id="ARBA00023014"/>
    </source>
</evidence>
<evidence type="ECO:0000259" key="5">
    <source>
        <dbReference type="PROSITE" id="PS51379"/>
    </source>
</evidence>
<dbReference type="SUPFAM" id="SSF52218">
    <property type="entry name" value="Flavoproteins"/>
    <property type="match status" value="1"/>
</dbReference>
<feature type="domain" description="Flavodoxin-like" evidence="4">
    <location>
        <begin position="3"/>
        <end position="147"/>
    </location>
</feature>
<feature type="domain" description="4Fe-4S ferredoxin-type" evidence="5">
    <location>
        <begin position="175"/>
        <end position="204"/>
    </location>
</feature>
<dbReference type="AlphaFoldDB" id="A0A9X5BIV2"/>
<dbReference type="InterPro" id="IPR017896">
    <property type="entry name" value="4Fe4S_Fe-S-bd"/>
</dbReference>
<dbReference type="Pfam" id="PF13187">
    <property type="entry name" value="Fer4_9"/>
    <property type="match status" value="1"/>
</dbReference>
<protein>
    <submittedName>
        <fullName evidence="6">4Fe-4S ferredoxin</fullName>
    </submittedName>
</protein>
<dbReference type="PROSITE" id="PS50902">
    <property type="entry name" value="FLAVODOXIN_LIKE"/>
    <property type="match status" value="1"/>
</dbReference>
<organism evidence="6 7">
    <name type="scientific">Parablautia muri</name>
    <dbReference type="NCBI Taxonomy" id="2320879"/>
    <lineage>
        <taxon>Bacteria</taxon>
        <taxon>Bacillati</taxon>
        <taxon>Bacillota</taxon>
        <taxon>Clostridia</taxon>
        <taxon>Lachnospirales</taxon>
        <taxon>Lachnospiraceae</taxon>
        <taxon>Parablautia</taxon>
    </lineage>
</organism>
<keyword evidence="1" id="KW-0479">Metal-binding</keyword>
<gene>
    <name evidence="6" type="ORF">D5281_18850</name>
</gene>
<dbReference type="Gene3D" id="3.40.50.360">
    <property type="match status" value="1"/>
</dbReference>
<proteinExistence type="predicted"/>
<evidence type="ECO:0000256" key="1">
    <source>
        <dbReference type="ARBA" id="ARBA00022723"/>
    </source>
</evidence>
<dbReference type="InterPro" id="IPR017900">
    <property type="entry name" value="4Fe4S_Fe_S_CS"/>
</dbReference>
<keyword evidence="2" id="KW-0408">Iron</keyword>
<dbReference type="Proteomes" id="UP001154420">
    <property type="component" value="Unassembled WGS sequence"/>
</dbReference>
<evidence type="ECO:0000313" key="7">
    <source>
        <dbReference type="Proteomes" id="UP001154420"/>
    </source>
</evidence>
<evidence type="ECO:0000313" key="6">
    <source>
        <dbReference type="EMBL" id="NBJ94578.1"/>
    </source>
</evidence>